<dbReference type="AlphaFoldDB" id="A0A538SYZ0"/>
<evidence type="ECO:0000313" key="4">
    <source>
        <dbReference type="EMBL" id="TMQ56591.1"/>
    </source>
</evidence>
<dbReference type="InterPro" id="IPR040234">
    <property type="entry name" value="QC/QCL"/>
</dbReference>
<dbReference type="InterPro" id="IPR007484">
    <property type="entry name" value="Peptidase_M28"/>
</dbReference>
<proteinExistence type="predicted"/>
<dbReference type="Proteomes" id="UP000317716">
    <property type="component" value="Unassembled WGS sequence"/>
</dbReference>
<reference evidence="4 5" key="1">
    <citation type="journal article" date="2019" name="Nat. Microbiol.">
        <title>Mediterranean grassland soil C-N compound turnover is dependent on rainfall and depth, and is mediated by genomically divergent microorganisms.</title>
        <authorList>
            <person name="Diamond S."/>
            <person name="Andeer P.F."/>
            <person name="Li Z."/>
            <person name="Crits-Christoph A."/>
            <person name="Burstein D."/>
            <person name="Anantharaman K."/>
            <person name="Lane K.R."/>
            <person name="Thomas B.C."/>
            <person name="Pan C."/>
            <person name="Northen T.R."/>
            <person name="Banfield J.F."/>
        </authorList>
    </citation>
    <scope>NUCLEOTIDE SEQUENCE [LARGE SCALE GENOMIC DNA]</scope>
    <source>
        <strain evidence="4">WS_2</strain>
    </source>
</reference>
<dbReference type="EMBL" id="VBOS01000160">
    <property type="protein sequence ID" value="TMQ56591.1"/>
    <property type="molecule type" value="Genomic_DNA"/>
</dbReference>
<dbReference type="GO" id="GO:0008270">
    <property type="term" value="F:zinc ion binding"/>
    <property type="evidence" value="ECO:0007669"/>
    <property type="project" value="TreeGrafter"/>
</dbReference>
<gene>
    <name evidence="4" type="ORF">E6K72_04810</name>
</gene>
<dbReference type="PANTHER" id="PTHR12283:SF6">
    <property type="entry name" value="GLUTAMINYL-PEPTIDE CYCLOTRANSFERASE-RELATED"/>
    <property type="match status" value="1"/>
</dbReference>
<evidence type="ECO:0000259" key="3">
    <source>
        <dbReference type="Pfam" id="PF04389"/>
    </source>
</evidence>
<dbReference type="PANTHER" id="PTHR12283">
    <property type="entry name" value="GLUTAMINYL-PEPTIDE CYCLOTRANSFERASE"/>
    <property type="match status" value="1"/>
</dbReference>
<organism evidence="4 5">
    <name type="scientific">Eiseniibacteriota bacterium</name>
    <dbReference type="NCBI Taxonomy" id="2212470"/>
    <lineage>
        <taxon>Bacteria</taxon>
        <taxon>Candidatus Eiseniibacteriota</taxon>
    </lineage>
</organism>
<keyword evidence="2" id="KW-0012">Acyltransferase</keyword>
<dbReference type="Gene3D" id="3.40.630.10">
    <property type="entry name" value="Zn peptidases"/>
    <property type="match status" value="1"/>
</dbReference>
<accession>A0A538SYZ0</accession>
<sequence>MPALALAACAARLDVDGARARARVVHQVELGPRVPGTPGHAAMMAWLEGELMRLGAGIERQAFTDSTLGRALPLTNFIARYGPARGRRIALCAHYDTRPWCDQDPDSAHRALPLPGANDGGSGVAVLLEVAELLHRRAPPVGVDLVFLDGEDQGRASQPQEFSLGAKGYAARLAIPGSDARPAAAFVFDMIGDKDLEIYPEIQSSQRAANLCAIVLDAARATGARGFHGTPRYAVTDDHVPLLEAGLPAVDIIDFDYPAWHTARDLPDQTSAESLAEVARVAAWIVYRSPLARS</sequence>
<keyword evidence="1" id="KW-0808">Transferase</keyword>
<dbReference type="GO" id="GO:0016603">
    <property type="term" value="F:glutaminyl-peptide cyclotransferase activity"/>
    <property type="evidence" value="ECO:0007669"/>
    <property type="project" value="TreeGrafter"/>
</dbReference>
<protein>
    <submittedName>
        <fullName evidence="4">M28 family peptidase</fullName>
    </submittedName>
</protein>
<evidence type="ECO:0000256" key="1">
    <source>
        <dbReference type="ARBA" id="ARBA00022679"/>
    </source>
</evidence>
<comment type="caution">
    <text evidence="4">The sequence shown here is derived from an EMBL/GenBank/DDBJ whole genome shotgun (WGS) entry which is preliminary data.</text>
</comment>
<evidence type="ECO:0000256" key="2">
    <source>
        <dbReference type="ARBA" id="ARBA00023315"/>
    </source>
</evidence>
<dbReference type="Pfam" id="PF04389">
    <property type="entry name" value="Peptidase_M28"/>
    <property type="match status" value="1"/>
</dbReference>
<evidence type="ECO:0000313" key="5">
    <source>
        <dbReference type="Proteomes" id="UP000317716"/>
    </source>
</evidence>
<feature type="domain" description="Peptidase M28" evidence="3">
    <location>
        <begin position="76"/>
        <end position="283"/>
    </location>
</feature>
<name>A0A538SYZ0_UNCEI</name>
<dbReference type="SUPFAM" id="SSF53187">
    <property type="entry name" value="Zn-dependent exopeptidases"/>
    <property type="match status" value="1"/>
</dbReference>